<reference evidence="1 2" key="1">
    <citation type="submission" date="2015-10" db="EMBL/GenBank/DDBJ databases">
        <title>Metagenome-Assembled Genomes uncover a global brackish microbiome.</title>
        <authorList>
            <person name="Hugerth L.W."/>
            <person name="Larsson J."/>
            <person name="Alneberg J."/>
            <person name="Lindh M.V."/>
            <person name="Legrand C."/>
            <person name="Pinhassi J."/>
            <person name="Andersson A.F."/>
        </authorList>
    </citation>
    <scope>NUCLEOTIDE SEQUENCE [LARGE SCALE GENOMIC DNA]</scope>
    <source>
        <strain evidence="1">BACL18 MAG-120507-bin52</strain>
    </source>
</reference>
<dbReference type="AlphaFoldDB" id="A0A0R2RNR4"/>
<name>A0A0R2RNR4_9BACT</name>
<evidence type="ECO:0000313" key="2">
    <source>
        <dbReference type="Proteomes" id="UP000051269"/>
    </source>
</evidence>
<dbReference type="Proteomes" id="UP000051269">
    <property type="component" value="Unassembled WGS sequence"/>
</dbReference>
<accession>A0A0R2RNR4</accession>
<protein>
    <submittedName>
        <fullName evidence="1">Uncharacterized protein</fullName>
    </submittedName>
</protein>
<dbReference type="EMBL" id="LIBO01000210">
    <property type="protein sequence ID" value="KRO61779.1"/>
    <property type="molecule type" value="Genomic_DNA"/>
</dbReference>
<gene>
    <name evidence="1" type="ORF">ABR82_09155</name>
</gene>
<comment type="caution">
    <text evidence="1">The sequence shown here is derived from an EMBL/GenBank/DDBJ whole genome shotgun (WGS) entry which is preliminary data.</text>
</comment>
<evidence type="ECO:0000313" key="1">
    <source>
        <dbReference type="EMBL" id="KRO61779.1"/>
    </source>
</evidence>
<proteinExistence type="predicted"/>
<organism evidence="1 2">
    <name type="scientific">Verrucomicrobia subdivision 6 bacterium BACL9 MAG-120507-bin52</name>
    <dbReference type="NCBI Taxonomy" id="1655590"/>
    <lineage>
        <taxon>Bacteria</taxon>
        <taxon>Pseudomonadati</taxon>
        <taxon>Verrucomicrobiota</taxon>
        <taxon>Verrucomicrobiia</taxon>
        <taxon>Verrucomicrobiales</taxon>
        <taxon>Verrucomicrobia subdivision 6</taxon>
    </lineage>
</organism>
<sequence length="90" mass="10264">MDFDWSSYSTPQIPPPEVQESFEDPFCLRILPSAGPLAEHSRFLCLGKSLSGKSLFSLYSSDGRKMRPIASRPMTTHETFFYERKAKESL</sequence>